<comment type="caution">
    <text evidence="1">The sequence shown here is derived from an EMBL/GenBank/DDBJ whole genome shotgun (WGS) entry which is preliminary data.</text>
</comment>
<accession>A0ACC5R0P5</accession>
<dbReference type="EMBL" id="JAENHL010000006">
    <property type="protein sequence ID" value="MBK1866174.1"/>
    <property type="molecule type" value="Genomic_DNA"/>
</dbReference>
<sequence length="83" mass="9009">MTRLFARKNLQVTLGLLVAIGIAATRTEKLFVEMQASLPHETERMISSLGHNLPEPFDPARVPQSGGMASRLLAGIGVNIVRI</sequence>
<reference evidence="1" key="1">
    <citation type="submission" date="2021-01" db="EMBL/GenBank/DDBJ databases">
        <authorList>
            <person name="Sun Q."/>
        </authorList>
    </citation>
    <scope>NUCLEOTIDE SEQUENCE</scope>
    <source>
        <strain evidence="1">YIM B02566</strain>
    </source>
</reference>
<evidence type="ECO:0000313" key="1">
    <source>
        <dbReference type="EMBL" id="MBK1866174.1"/>
    </source>
</evidence>
<dbReference type="Proteomes" id="UP000616151">
    <property type="component" value="Unassembled WGS sequence"/>
</dbReference>
<protein>
    <submittedName>
        <fullName evidence="1">Uncharacterized protein</fullName>
    </submittedName>
</protein>
<gene>
    <name evidence="1" type="ORF">JHL16_07385</name>
</gene>
<name>A0ACC5R0P5_9HYPH</name>
<organism evidence="1 2">
    <name type="scientific">Taklimakanibacter albus</name>
    <dbReference type="NCBI Taxonomy" id="2800327"/>
    <lineage>
        <taxon>Bacteria</taxon>
        <taxon>Pseudomonadati</taxon>
        <taxon>Pseudomonadota</taxon>
        <taxon>Alphaproteobacteria</taxon>
        <taxon>Hyphomicrobiales</taxon>
        <taxon>Aestuariivirgaceae</taxon>
        <taxon>Taklimakanibacter</taxon>
    </lineage>
</organism>
<proteinExistence type="predicted"/>
<keyword evidence="2" id="KW-1185">Reference proteome</keyword>
<evidence type="ECO:0000313" key="2">
    <source>
        <dbReference type="Proteomes" id="UP000616151"/>
    </source>
</evidence>